<dbReference type="InterPro" id="IPR014710">
    <property type="entry name" value="RmlC-like_jellyroll"/>
</dbReference>
<dbReference type="CDD" id="cd00038">
    <property type="entry name" value="CAP_ED"/>
    <property type="match status" value="1"/>
</dbReference>
<dbReference type="InterPro" id="IPR000595">
    <property type="entry name" value="cNMP-bd_dom"/>
</dbReference>
<gene>
    <name evidence="2" type="ORF">EAS64_12090</name>
</gene>
<dbReference type="AlphaFoldDB" id="A0A6P2C8G8"/>
<dbReference type="SUPFAM" id="SSF51206">
    <property type="entry name" value="cAMP-binding domain-like"/>
    <property type="match status" value="1"/>
</dbReference>
<dbReference type="InterPro" id="IPR018490">
    <property type="entry name" value="cNMP-bd_dom_sf"/>
</dbReference>
<name>A0A6P2C8G8_9ACTN</name>
<dbReference type="GO" id="GO:0003700">
    <property type="term" value="F:DNA-binding transcription factor activity"/>
    <property type="evidence" value="ECO:0007669"/>
    <property type="project" value="TreeGrafter"/>
</dbReference>
<keyword evidence="3" id="KW-1185">Reference proteome</keyword>
<dbReference type="InterPro" id="IPR050397">
    <property type="entry name" value="Env_Response_Regulators"/>
</dbReference>
<organism evidence="2 3">
    <name type="scientific">Trebonia kvetii</name>
    <dbReference type="NCBI Taxonomy" id="2480626"/>
    <lineage>
        <taxon>Bacteria</taxon>
        <taxon>Bacillati</taxon>
        <taxon>Actinomycetota</taxon>
        <taxon>Actinomycetes</taxon>
        <taxon>Streptosporangiales</taxon>
        <taxon>Treboniaceae</taxon>
        <taxon>Trebonia</taxon>
    </lineage>
</organism>
<dbReference type="OrthoDB" id="290916at2"/>
<proteinExistence type="predicted"/>
<dbReference type="PANTHER" id="PTHR24567">
    <property type="entry name" value="CRP FAMILY TRANSCRIPTIONAL REGULATORY PROTEIN"/>
    <property type="match status" value="1"/>
</dbReference>
<evidence type="ECO:0000313" key="2">
    <source>
        <dbReference type="EMBL" id="TVZ05833.1"/>
    </source>
</evidence>
<dbReference type="PANTHER" id="PTHR24567:SF74">
    <property type="entry name" value="HTH-TYPE TRANSCRIPTIONAL REGULATOR ARCR"/>
    <property type="match status" value="1"/>
</dbReference>
<dbReference type="PROSITE" id="PS50042">
    <property type="entry name" value="CNMP_BINDING_3"/>
    <property type="match status" value="1"/>
</dbReference>
<comment type="caution">
    <text evidence="2">The sequence shown here is derived from an EMBL/GenBank/DDBJ whole genome shotgun (WGS) entry which is preliminary data.</text>
</comment>
<accession>A0A6P2C8G8</accession>
<sequence>METGQLDTLAHAATEVMYPAGHRLFSDGEYADKFWLIESGHVSLDLLVPGEGPVIVDHIGIGGIVGWSWLLSPYQWAFGAVCVTEVKAYQFDAKAVRELCAADPALRAEVTARLFEVVARRLQDTRTRLIARSYGEVRT</sequence>
<evidence type="ECO:0000259" key="1">
    <source>
        <dbReference type="PROSITE" id="PS50042"/>
    </source>
</evidence>
<feature type="domain" description="Cyclic nucleotide-binding" evidence="1">
    <location>
        <begin position="1"/>
        <end position="99"/>
    </location>
</feature>
<dbReference type="GO" id="GO:0005829">
    <property type="term" value="C:cytosol"/>
    <property type="evidence" value="ECO:0007669"/>
    <property type="project" value="TreeGrafter"/>
</dbReference>
<reference evidence="2 3" key="1">
    <citation type="submission" date="2018-11" db="EMBL/GenBank/DDBJ databases">
        <title>Trebonia kvetii gen.nov., sp.nov., a novel acidophilic actinobacterium, and proposal of the new actinobacterial family Treboniaceae fam. nov.</title>
        <authorList>
            <person name="Rapoport D."/>
            <person name="Sagova-Mareckova M."/>
            <person name="Sedlacek I."/>
            <person name="Provaznik J."/>
            <person name="Kralova S."/>
            <person name="Pavlinic D."/>
            <person name="Benes V."/>
            <person name="Kopecky J."/>
        </authorList>
    </citation>
    <scope>NUCLEOTIDE SEQUENCE [LARGE SCALE GENOMIC DNA]</scope>
    <source>
        <strain evidence="2 3">15Tr583</strain>
    </source>
</reference>
<dbReference type="Pfam" id="PF00027">
    <property type="entry name" value="cNMP_binding"/>
    <property type="match status" value="1"/>
</dbReference>
<protein>
    <submittedName>
        <fullName evidence="2">Cyclic nucleotide-binding domain-containing protein</fullName>
    </submittedName>
</protein>
<dbReference type="Gene3D" id="2.60.120.10">
    <property type="entry name" value="Jelly Rolls"/>
    <property type="match status" value="1"/>
</dbReference>
<dbReference type="Proteomes" id="UP000460272">
    <property type="component" value="Unassembled WGS sequence"/>
</dbReference>
<dbReference type="EMBL" id="RPFW01000002">
    <property type="protein sequence ID" value="TVZ05833.1"/>
    <property type="molecule type" value="Genomic_DNA"/>
</dbReference>
<evidence type="ECO:0000313" key="3">
    <source>
        <dbReference type="Proteomes" id="UP000460272"/>
    </source>
</evidence>